<feature type="domain" description="C2H2-type" evidence="6">
    <location>
        <begin position="46"/>
        <end position="72"/>
    </location>
</feature>
<keyword evidence="1" id="KW-0479">Metal-binding</keyword>
<feature type="region of interest" description="Disordered" evidence="5">
    <location>
        <begin position="1"/>
        <end position="188"/>
    </location>
</feature>
<reference evidence="7" key="1">
    <citation type="journal article" date="2021" name="Nat. Commun.">
        <title>Genetic determinants of endophytism in the Arabidopsis root mycobiome.</title>
        <authorList>
            <person name="Mesny F."/>
            <person name="Miyauchi S."/>
            <person name="Thiergart T."/>
            <person name="Pickel B."/>
            <person name="Atanasova L."/>
            <person name="Karlsson M."/>
            <person name="Huettel B."/>
            <person name="Barry K.W."/>
            <person name="Haridas S."/>
            <person name="Chen C."/>
            <person name="Bauer D."/>
            <person name="Andreopoulos W."/>
            <person name="Pangilinan J."/>
            <person name="LaButti K."/>
            <person name="Riley R."/>
            <person name="Lipzen A."/>
            <person name="Clum A."/>
            <person name="Drula E."/>
            <person name="Henrissat B."/>
            <person name="Kohler A."/>
            <person name="Grigoriev I.V."/>
            <person name="Martin F.M."/>
            <person name="Hacquard S."/>
        </authorList>
    </citation>
    <scope>NUCLEOTIDE SEQUENCE</scope>
    <source>
        <strain evidence="7">MPI-SDFR-AT-0120</strain>
    </source>
</reference>
<dbReference type="GO" id="GO:0008270">
    <property type="term" value="F:zinc ion binding"/>
    <property type="evidence" value="ECO:0007669"/>
    <property type="project" value="UniProtKB-KW"/>
</dbReference>
<evidence type="ECO:0000256" key="3">
    <source>
        <dbReference type="ARBA" id="ARBA00022833"/>
    </source>
</evidence>
<name>A0A8K0QYW4_9PLEO</name>
<dbReference type="SMART" id="SM00355">
    <property type="entry name" value="ZnF_C2H2"/>
    <property type="match status" value="2"/>
</dbReference>
<dbReference type="InterPro" id="IPR036236">
    <property type="entry name" value="Znf_C2H2_sf"/>
</dbReference>
<keyword evidence="3" id="KW-0862">Zinc</keyword>
<evidence type="ECO:0000256" key="2">
    <source>
        <dbReference type="ARBA" id="ARBA00022771"/>
    </source>
</evidence>
<dbReference type="Proteomes" id="UP000813461">
    <property type="component" value="Unassembled WGS sequence"/>
</dbReference>
<feature type="compositionally biased region" description="Basic and acidic residues" evidence="5">
    <location>
        <begin position="59"/>
        <end position="69"/>
    </location>
</feature>
<dbReference type="InterPro" id="IPR022755">
    <property type="entry name" value="Znf_C2H2_jaz"/>
</dbReference>
<dbReference type="Pfam" id="PF12171">
    <property type="entry name" value="zf-C2H2_jaz"/>
    <property type="match status" value="1"/>
</dbReference>
<dbReference type="OrthoDB" id="3733992at2759"/>
<feature type="compositionally biased region" description="Polar residues" evidence="5">
    <location>
        <begin position="166"/>
        <end position="177"/>
    </location>
</feature>
<protein>
    <recommendedName>
        <fullName evidence="6">C2H2-type domain-containing protein</fullName>
    </recommendedName>
</protein>
<evidence type="ECO:0000256" key="5">
    <source>
        <dbReference type="SAM" id="MobiDB-lite"/>
    </source>
</evidence>
<evidence type="ECO:0000313" key="8">
    <source>
        <dbReference type="Proteomes" id="UP000813461"/>
    </source>
</evidence>
<dbReference type="AlphaFoldDB" id="A0A8K0QYW4"/>
<evidence type="ECO:0000259" key="6">
    <source>
        <dbReference type="PROSITE" id="PS50157"/>
    </source>
</evidence>
<evidence type="ECO:0000313" key="7">
    <source>
        <dbReference type="EMBL" id="KAH7077391.1"/>
    </source>
</evidence>
<comment type="caution">
    <text evidence="7">The sequence shown here is derived from an EMBL/GenBank/DDBJ whole genome shotgun (WGS) entry which is preliminary data.</text>
</comment>
<keyword evidence="2 4" id="KW-0863">Zinc-finger</keyword>
<keyword evidence="8" id="KW-1185">Reference proteome</keyword>
<feature type="compositionally biased region" description="Polar residues" evidence="5">
    <location>
        <begin position="1"/>
        <end position="33"/>
    </location>
</feature>
<evidence type="ECO:0000256" key="4">
    <source>
        <dbReference type="PROSITE-ProRule" id="PRU00042"/>
    </source>
</evidence>
<dbReference type="SUPFAM" id="SSF57667">
    <property type="entry name" value="beta-beta-alpha zinc fingers"/>
    <property type="match status" value="1"/>
</dbReference>
<sequence length="259" mass="29241">MRNNQFIQQNTPNTSNTMTDPHYSSQRPYSSVDPSKMPSGEQKIIGQCPTCNQSFSSRPELHAHMEDPPNHSPVVDVDAISFGEMSSDYDSSDEDPSQPIHRDEAPNLEADGFEFSDKPTKNDGGFEFIGSDYNLPPDESRFPGAPSNMDTSSVHTVFSEEEQPSAEHTSFEQSAKSSRPRTSHDQPEKAPALGILYCDVCNKYFGSERVFKRHFMFQTKHGEESRDTRDLYYRVLVKSWADEAKQIDRARGNADVMEL</sequence>
<gene>
    <name evidence="7" type="ORF">FB567DRAFT_535166</name>
</gene>
<dbReference type="PROSITE" id="PS50157">
    <property type="entry name" value="ZINC_FINGER_C2H2_2"/>
    <property type="match status" value="1"/>
</dbReference>
<accession>A0A8K0QYW4</accession>
<dbReference type="EMBL" id="JAGMVJ010000018">
    <property type="protein sequence ID" value="KAH7077391.1"/>
    <property type="molecule type" value="Genomic_DNA"/>
</dbReference>
<evidence type="ECO:0000256" key="1">
    <source>
        <dbReference type="ARBA" id="ARBA00022723"/>
    </source>
</evidence>
<organism evidence="7 8">
    <name type="scientific">Paraphoma chrysanthemicola</name>
    <dbReference type="NCBI Taxonomy" id="798071"/>
    <lineage>
        <taxon>Eukaryota</taxon>
        <taxon>Fungi</taxon>
        <taxon>Dikarya</taxon>
        <taxon>Ascomycota</taxon>
        <taxon>Pezizomycotina</taxon>
        <taxon>Dothideomycetes</taxon>
        <taxon>Pleosporomycetidae</taxon>
        <taxon>Pleosporales</taxon>
        <taxon>Pleosporineae</taxon>
        <taxon>Phaeosphaeriaceae</taxon>
        <taxon>Paraphoma</taxon>
    </lineage>
</organism>
<dbReference type="InterPro" id="IPR013087">
    <property type="entry name" value="Znf_C2H2_type"/>
</dbReference>
<dbReference type="Pfam" id="PF00096">
    <property type="entry name" value="zf-C2H2"/>
    <property type="match status" value="1"/>
</dbReference>
<proteinExistence type="predicted"/>